<evidence type="ECO:0000256" key="2">
    <source>
        <dbReference type="ARBA" id="ARBA00022475"/>
    </source>
</evidence>
<keyword evidence="3 6" id="KW-0812">Transmembrane</keyword>
<name>A0ABW0P1V0_9HYPH</name>
<evidence type="ECO:0000256" key="6">
    <source>
        <dbReference type="SAM" id="Phobius"/>
    </source>
</evidence>
<evidence type="ECO:0000313" key="8">
    <source>
        <dbReference type="Proteomes" id="UP001596060"/>
    </source>
</evidence>
<feature type="transmembrane region" description="Helical" evidence="6">
    <location>
        <begin position="34"/>
        <end position="51"/>
    </location>
</feature>
<reference evidence="8" key="1">
    <citation type="journal article" date="2019" name="Int. J. Syst. Evol. Microbiol.">
        <title>The Global Catalogue of Microorganisms (GCM) 10K type strain sequencing project: providing services to taxonomists for standard genome sequencing and annotation.</title>
        <authorList>
            <consortium name="The Broad Institute Genomics Platform"/>
            <consortium name="The Broad Institute Genome Sequencing Center for Infectious Disease"/>
            <person name="Wu L."/>
            <person name="Ma J."/>
        </authorList>
    </citation>
    <scope>NUCLEOTIDE SEQUENCE [LARGE SCALE GENOMIC DNA]</scope>
    <source>
        <strain evidence="8">CCUG 43117</strain>
    </source>
</reference>
<gene>
    <name evidence="7" type="ORF">ACFPN9_13995</name>
</gene>
<evidence type="ECO:0000256" key="1">
    <source>
        <dbReference type="ARBA" id="ARBA00004651"/>
    </source>
</evidence>
<keyword evidence="2" id="KW-1003">Cell membrane</keyword>
<dbReference type="Proteomes" id="UP001596060">
    <property type="component" value="Unassembled WGS sequence"/>
</dbReference>
<feature type="transmembrane region" description="Helical" evidence="6">
    <location>
        <begin position="114"/>
        <end position="133"/>
    </location>
</feature>
<evidence type="ECO:0000256" key="4">
    <source>
        <dbReference type="ARBA" id="ARBA00022989"/>
    </source>
</evidence>
<feature type="transmembrane region" description="Helical" evidence="6">
    <location>
        <begin position="160"/>
        <end position="179"/>
    </location>
</feature>
<sequence length="314" mass="33455">MRKHLGPTYVPVLIVAASIVLVSLLPLTNFQVRMATLLFIFSVVVLGKNLLMGYAGQISLGHGAFFGLGGYVVAVGAARYGLSPWLLTAGSLPIAGIVAWIIGRPILKLRGYHLAMATLAFGSIFAMFLTNAVDLTGGPDGLALDMASVRLFGMTSRWSWYWVCGLVLVVVMYLLASVLDSPTGREMRAIHDSETAAGVLGIDVAKAKLHAFVISAIFATLAGCCFVMFDRYITPHSAGILRSIEFVTMTVVGGLGSPIGSIVGAAIFVVLPQFLTVFHEYEQAILGLILIVILVLLPKGIVPSIAARLRPRRA</sequence>
<feature type="transmembrane region" description="Helical" evidence="6">
    <location>
        <begin position="209"/>
        <end position="229"/>
    </location>
</feature>
<feature type="transmembrane region" description="Helical" evidence="6">
    <location>
        <begin position="9"/>
        <end position="28"/>
    </location>
</feature>
<keyword evidence="8" id="KW-1185">Reference proteome</keyword>
<feature type="transmembrane region" description="Helical" evidence="6">
    <location>
        <begin position="84"/>
        <end position="102"/>
    </location>
</feature>
<keyword evidence="5 6" id="KW-0472">Membrane</keyword>
<evidence type="ECO:0000256" key="5">
    <source>
        <dbReference type="ARBA" id="ARBA00023136"/>
    </source>
</evidence>
<accession>A0ABW0P1V0</accession>
<feature type="transmembrane region" description="Helical" evidence="6">
    <location>
        <begin position="58"/>
        <end position="78"/>
    </location>
</feature>
<evidence type="ECO:0000256" key="3">
    <source>
        <dbReference type="ARBA" id="ARBA00022692"/>
    </source>
</evidence>
<keyword evidence="4 6" id="KW-1133">Transmembrane helix</keyword>
<dbReference type="PANTHER" id="PTHR30482">
    <property type="entry name" value="HIGH-AFFINITY BRANCHED-CHAIN AMINO ACID TRANSPORT SYSTEM PERMEASE"/>
    <property type="match status" value="1"/>
</dbReference>
<dbReference type="InterPro" id="IPR001851">
    <property type="entry name" value="ABC_transp_permease"/>
</dbReference>
<dbReference type="EMBL" id="JBHSLU010000040">
    <property type="protein sequence ID" value="MFC5506370.1"/>
    <property type="molecule type" value="Genomic_DNA"/>
</dbReference>
<proteinExistence type="predicted"/>
<dbReference type="InterPro" id="IPR043428">
    <property type="entry name" value="LivM-like"/>
</dbReference>
<feature type="transmembrane region" description="Helical" evidence="6">
    <location>
        <begin position="284"/>
        <end position="306"/>
    </location>
</feature>
<dbReference type="PANTHER" id="PTHR30482:SF18">
    <property type="entry name" value="BRANCHED AMINO ACID TRANSPORT SYSTEM PERMEASE"/>
    <property type="match status" value="1"/>
</dbReference>
<comment type="caution">
    <text evidence="7">The sequence shown here is derived from an EMBL/GenBank/DDBJ whole genome shotgun (WGS) entry which is preliminary data.</text>
</comment>
<dbReference type="RefSeq" id="WP_067996051.1">
    <property type="nucleotide sequence ID" value="NZ_JBHSLU010000040.1"/>
</dbReference>
<dbReference type="Pfam" id="PF02653">
    <property type="entry name" value="BPD_transp_2"/>
    <property type="match status" value="1"/>
</dbReference>
<feature type="transmembrane region" description="Helical" evidence="6">
    <location>
        <begin position="249"/>
        <end position="272"/>
    </location>
</feature>
<comment type="subcellular location">
    <subcellularLocation>
        <location evidence="1">Cell membrane</location>
        <topology evidence="1">Multi-pass membrane protein</topology>
    </subcellularLocation>
</comment>
<evidence type="ECO:0000313" key="7">
    <source>
        <dbReference type="EMBL" id="MFC5506370.1"/>
    </source>
</evidence>
<protein>
    <submittedName>
        <fullName evidence="7">Branched-chain amino acid ABC transporter permease</fullName>
    </submittedName>
</protein>
<dbReference type="CDD" id="cd06581">
    <property type="entry name" value="TM_PBP1_LivM_like"/>
    <property type="match status" value="1"/>
</dbReference>
<organism evidence="7 8">
    <name type="scientific">Bosea massiliensis</name>
    <dbReference type="NCBI Taxonomy" id="151419"/>
    <lineage>
        <taxon>Bacteria</taxon>
        <taxon>Pseudomonadati</taxon>
        <taxon>Pseudomonadota</taxon>
        <taxon>Alphaproteobacteria</taxon>
        <taxon>Hyphomicrobiales</taxon>
        <taxon>Boseaceae</taxon>
        <taxon>Bosea</taxon>
    </lineage>
</organism>